<keyword evidence="2" id="KW-1185">Reference proteome</keyword>
<dbReference type="Proteomes" id="UP000683000">
    <property type="component" value="Unassembled WGS sequence"/>
</dbReference>
<accession>A0A8I2YG60</accession>
<comment type="caution">
    <text evidence="1">The sequence shown here is derived from an EMBL/GenBank/DDBJ whole genome shotgun (WGS) entry which is preliminary data.</text>
</comment>
<dbReference type="OrthoDB" id="2689769at2759"/>
<sequence>MEPQSSSRPTSQDEQLYEEVTFAGCIRRKWAVDTTIFQLQESSECYPSVIRQKSDMWHDALMIKKDAAERMLWAQKIIQEVEDEVAEHLTRDTIAHLHARFYGVEDESTPEGQFLSSISDVLVVSAMTA</sequence>
<proteinExistence type="predicted"/>
<dbReference type="AlphaFoldDB" id="A0A8I2YG60"/>
<name>A0A8I2YG60_9AGAM</name>
<organism evidence="1 2">
    <name type="scientific">Boletus reticuloceps</name>
    <dbReference type="NCBI Taxonomy" id="495285"/>
    <lineage>
        <taxon>Eukaryota</taxon>
        <taxon>Fungi</taxon>
        <taxon>Dikarya</taxon>
        <taxon>Basidiomycota</taxon>
        <taxon>Agaricomycotina</taxon>
        <taxon>Agaricomycetes</taxon>
        <taxon>Agaricomycetidae</taxon>
        <taxon>Boletales</taxon>
        <taxon>Boletineae</taxon>
        <taxon>Boletaceae</taxon>
        <taxon>Boletoideae</taxon>
        <taxon>Boletus</taxon>
    </lineage>
</organism>
<gene>
    <name evidence="1" type="ORF">JVT61DRAFT_9549</name>
</gene>
<reference evidence="1" key="1">
    <citation type="submission" date="2021-03" db="EMBL/GenBank/DDBJ databases">
        <title>Evolutionary innovations through gain and loss of genes in the ectomycorrhizal Boletales.</title>
        <authorList>
            <person name="Wu G."/>
            <person name="Miyauchi S."/>
            <person name="Morin E."/>
            <person name="Yang Z.-L."/>
            <person name="Xu J."/>
            <person name="Martin F.M."/>
        </authorList>
    </citation>
    <scope>NUCLEOTIDE SEQUENCE</scope>
    <source>
        <strain evidence="1">BR01</strain>
    </source>
</reference>
<protein>
    <submittedName>
        <fullName evidence="1">Uncharacterized protein</fullName>
    </submittedName>
</protein>
<dbReference type="EMBL" id="JAGFBS010000035">
    <property type="protein sequence ID" value="KAG6371351.1"/>
    <property type="molecule type" value="Genomic_DNA"/>
</dbReference>
<evidence type="ECO:0000313" key="1">
    <source>
        <dbReference type="EMBL" id="KAG6371351.1"/>
    </source>
</evidence>
<evidence type="ECO:0000313" key="2">
    <source>
        <dbReference type="Proteomes" id="UP000683000"/>
    </source>
</evidence>